<dbReference type="EMBL" id="JAKFHA010000015">
    <property type="protein sequence ID" value="MCF2530272.1"/>
    <property type="molecule type" value="Genomic_DNA"/>
</dbReference>
<dbReference type="SUPFAM" id="SSF53901">
    <property type="entry name" value="Thiolase-like"/>
    <property type="match status" value="1"/>
</dbReference>
<evidence type="ECO:0000259" key="5">
    <source>
        <dbReference type="Pfam" id="PF00195"/>
    </source>
</evidence>
<protein>
    <submittedName>
        <fullName evidence="7">Type III polyketide synthase</fullName>
    </submittedName>
</protein>
<dbReference type="InterPro" id="IPR001099">
    <property type="entry name" value="Chalcone/stilbene_synt_N"/>
</dbReference>
<proteinExistence type="inferred from homology"/>
<sequence>MRSTSGDRAPSTVAAVQVALPPYRYPQHEITEMVAELCLPPGADRTRIRQLSESAGVATRHLALPRESYAALGDFGRANDAWIEAASALGEEAISGALKQADLDPAALDLIACVSVTGIAVPSLDARLALRMGMRPDVARMPLFGLGCMAGAAGVARVYDYLRGRPDGAAVLLAVELCSLTLQPGDHSAANLVAGSLFGDGAAAVVMLGAEHPAAGAAHGPRIVASRSTLYPDTEYVMGWNIRSTGFRVVLSPDAPDLVRAHLPRTVREFLAEHGLSPDDIATWVCHPGGPKIMKAVTESLGLADDALAATRASLAQVGNLSSASVLHVLQEIRDAGRPPQPGSWGLMTAFGPGFSAEMVLLRW</sequence>
<reference evidence="7" key="1">
    <citation type="submission" date="2022-01" db="EMBL/GenBank/DDBJ databases">
        <title>Genome-Based Taxonomic Classification of the Phylum Actinobacteria.</title>
        <authorList>
            <person name="Gao Y."/>
        </authorList>
    </citation>
    <scope>NUCLEOTIDE SEQUENCE</scope>
    <source>
        <strain evidence="7">KLBMP 8922</strain>
    </source>
</reference>
<dbReference type="PANTHER" id="PTHR11877:SF99">
    <property type="entry name" value="1,3,6,8-TETRAHYDROXYNAPHTHALENE SYNTHASE"/>
    <property type="match status" value="1"/>
</dbReference>
<evidence type="ECO:0000259" key="6">
    <source>
        <dbReference type="Pfam" id="PF02797"/>
    </source>
</evidence>
<comment type="caution">
    <text evidence="7">The sequence shown here is derived from an EMBL/GenBank/DDBJ whole genome shotgun (WGS) entry which is preliminary data.</text>
</comment>
<dbReference type="Pfam" id="PF00195">
    <property type="entry name" value="Chal_sti_synt_N"/>
    <property type="match status" value="1"/>
</dbReference>
<dbReference type="FunFam" id="3.40.47.10:FF:000014">
    <property type="entry name" value="Chalcone synthase 1"/>
    <property type="match status" value="1"/>
</dbReference>
<dbReference type="AlphaFoldDB" id="A0AA41Q2Z6"/>
<dbReference type="Gene3D" id="3.40.47.10">
    <property type="match status" value="2"/>
</dbReference>
<evidence type="ECO:0000256" key="3">
    <source>
        <dbReference type="ARBA" id="ARBA00023315"/>
    </source>
</evidence>
<evidence type="ECO:0000256" key="2">
    <source>
        <dbReference type="ARBA" id="ARBA00022679"/>
    </source>
</evidence>
<dbReference type="PIRSF" id="PIRSF000451">
    <property type="entry name" value="PKS_III"/>
    <property type="match status" value="1"/>
</dbReference>
<keyword evidence="8" id="KW-1185">Reference proteome</keyword>
<dbReference type="InterPro" id="IPR011141">
    <property type="entry name" value="Polyketide_synthase_type-III"/>
</dbReference>
<keyword evidence="2" id="KW-0808">Transferase</keyword>
<dbReference type="InterPro" id="IPR016039">
    <property type="entry name" value="Thiolase-like"/>
</dbReference>
<accession>A0AA41Q2Z6</accession>
<dbReference type="RefSeq" id="WP_235054936.1">
    <property type="nucleotide sequence ID" value="NZ_JAKFHA010000015.1"/>
</dbReference>
<evidence type="ECO:0000256" key="1">
    <source>
        <dbReference type="ARBA" id="ARBA00005531"/>
    </source>
</evidence>
<feature type="domain" description="Chalcone/stilbene synthase N-terminal" evidence="5">
    <location>
        <begin position="7"/>
        <end position="210"/>
    </location>
</feature>
<comment type="similarity">
    <text evidence="1">Belongs to the thiolase-like superfamily. Chalcone/stilbene synthases family.</text>
</comment>
<dbReference type="Pfam" id="PF02797">
    <property type="entry name" value="Chal_sti_synt_C"/>
    <property type="match status" value="1"/>
</dbReference>
<dbReference type="PANTHER" id="PTHR11877">
    <property type="entry name" value="HYDROXYMETHYLGLUTARYL-COA SYNTHASE"/>
    <property type="match status" value="1"/>
</dbReference>
<feature type="domain" description="Chalcone/stilbene synthase C-terminal" evidence="6">
    <location>
        <begin position="223"/>
        <end position="363"/>
    </location>
</feature>
<dbReference type="GO" id="GO:0030639">
    <property type="term" value="P:polyketide biosynthetic process"/>
    <property type="evidence" value="ECO:0007669"/>
    <property type="project" value="TreeGrafter"/>
</dbReference>
<feature type="active site" description="Acyl-thioester intermediate" evidence="4">
    <location>
        <position position="148"/>
    </location>
</feature>
<organism evidence="7 8">
    <name type="scientific">Yinghuangia soli</name>
    <dbReference type="NCBI Taxonomy" id="2908204"/>
    <lineage>
        <taxon>Bacteria</taxon>
        <taxon>Bacillati</taxon>
        <taxon>Actinomycetota</taxon>
        <taxon>Actinomycetes</taxon>
        <taxon>Kitasatosporales</taxon>
        <taxon>Streptomycetaceae</taxon>
        <taxon>Yinghuangia</taxon>
    </lineage>
</organism>
<dbReference type="CDD" id="cd00831">
    <property type="entry name" value="CHS_like"/>
    <property type="match status" value="1"/>
</dbReference>
<evidence type="ECO:0000313" key="7">
    <source>
        <dbReference type="EMBL" id="MCF2530272.1"/>
    </source>
</evidence>
<name>A0AA41Q2Z6_9ACTN</name>
<dbReference type="Proteomes" id="UP001165378">
    <property type="component" value="Unassembled WGS sequence"/>
</dbReference>
<keyword evidence="3" id="KW-0012">Acyltransferase</keyword>
<dbReference type="InterPro" id="IPR012328">
    <property type="entry name" value="Chalcone/stilbene_synt_C"/>
</dbReference>
<dbReference type="GO" id="GO:0016747">
    <property type="term" value="F:acyltransferase activity, transferring groups other than amino-acyl groups"/>
    <property type="evidence" value="ECO:0007669"/>
    <property type="project" value="InterPro"/>
</dbReference>
<evidence type="ECO:0000313" key="8">
    <source>
        <dbReference type="Proteomes" id="UP001165378"/>
    </source>
</evidence>
<evidence type="ECO:0000256" key="4">
    <source>
        <dbReference type="PIRSR" id="PIRSR000451-1"/>
    </source>
</evidence>
<gene>
    <name evidence="7" type="ORF">LZ495_24040</name>
</gene>